<feature type="transmembrane region" description="Helical" evidence="1">
    <location>
        <begin position="12"/>
        <end position="33"/>
    </location>
</feature>
<keyword evidence="3" id="KW-1185">Reference proteome</keyword>
<feature type="transmembrane region" description="Helical" evidence="1">
    <location>
        <begin position="88"/>
        <end position="106"/>
    </location>
</feature>
<protein>
    <recommendedName>
        <fullName evidence="4">MFS transporter</fullName>
    </recommendedName>
</protein>
<reference evidence="2 3" key="1">
    <citation type="journal article" date="2023" name="Microbiol. Resour. Announc.">
        <title>Complete Genome Sequence of Imperialibacter roseus strain P4T.</title>
        <authorList>
            <person name="Tizabi D.R."/>
            <person name="Bachvaroff T."/>
            <person name="Hill R.T."/>
        </authorList>
    </citation>
    <scope>NUCLEOTIDE SEQUENCE [LARGE SCALE GENOMIC DNA]</scope>
    <source>
        <strain evidence="2 3">P4T</strain>
    </source>
</reference>
<evidence type="ECO:0000256" key="1">
    <source>
        <dbReference type="SAM" id="Phobius"/>
    </source>
</evidence>
<sequence>MTLKKYLTILRLVYISLMSTLALFTMVSFFVFFSGEGATIIPTGLPKYAILAVALATLAGWTFTGKLLKTDPNIPLQQRLQSWYNYKVIRGAVLETVGLIGVVGAIVTYDPLYFLAPVFIFGILFTVLPSERRIQIDLALSEEEMEELKKLNQ</sequence>
<feature type="transmembrane region" description="Helical" evidence="1">
    <location>
        <begin position="48"/>
        <end position="68"/>
    </location>
</feature>
<evidence type="ECO:0008006" key="4">
    <source>
        <dbReference type="Google" id="ProtNLM"/>
    </source>
</evidence>
<keyword evidence="1" id="KW-0472">Membrane</keyword>
<gene>
    <name evidence="2" type="ORF">RT717_19415</name>
</gene>
<name>A0ABZ0IJQ6_9BACT</name>
<organism evidence="2 3">
    <name type="scientific">Imperialibacter roseus</name>
    <dbReference type="NCBI Taxonomy" id="1324217"/>
    <lineage>
        <taxon>Bacteria</taxon>
        <taxon>Pseudomonadati</taxon>
        <taxon>Bacteroidota</taxon>
        <taxon>Cytophagia</taxon>
        <taxon>Cytophagales</taxon>
        <taxon>Flammeovirgaceae</taxon>
        <taxon>Imperialibacter</taxon>
    </lineage>
</organism>
<evidence type="ECO:0000313" key="3">
    <source>
        <dbReference type="Proteomes" id="UP001302349"/>
    </source>
</evidence>
<proteinExistence type="predicted"/>
<dbReference type="RefSeq" id="WP_317488013.1">
    <property type="nucleotide sequence ID" value="NZ_CP136051.1"/>
</dbReference>
<accession>A0ABZ0IJQ6</accession>
<evidence type="ECO:0000313" key="2">
    <source>
        <dbReference type="EMBL" id="WOK05252.1"/>
    </source>
</evidence>
<feature type="transmembrane region" description="Helical" evidence="1">
    <location>
        <begin position="112"/>
        <end position="128"/>
    </location>
</feature>
<keyword evidence="1" id="KW-1133">Transmembrane helix</keyword>
<dbReference type="EMBL" id="CP136051">
    <property type="protein sequence ID" value="WOK05252.1"/>
    <property type="molecule type" value="Genomic_DNA"/>
</dbReference>
<dbReference type="Proteomes" id="UP001302349">
    <property type="component" value="Chromosome"/>
</dbReference>
<keyword evidence="1" id="KW-0812">Transmembrane</keyword>